<dbReference type="GO" id="GO:0070987">
    <property type="term" value="P:error-free translesion synthesis"/>
    <property type="evidence" value="ECO:0007669"/>
    <property type="project" value="TreeGrafter"/>
</dbReference>
<feature type="compositionally biased region" description="Basic and acidic residues" evidence="1">
    <location>
        <begin position="568"/>
        <end position="584"/>
    </location>
</feature>
<dbReference type="FunFam" id="3.40.50.10190:FF:000011">
    <property type="entry name" value="DNA repair protein REV1"/>
    <property type="match status" value="1"/>
</dbReference>
<dbReference type="Proteomes" id="UP001055439">
    <property type="component" value="Chromosome 1"/>
</dbReference>
<protein>
    <submittedName>
        <fullName evidence="3">DNA repair protein</fullName>
    </submittedName>
</protein>
<feature type="domain" description="BRCT" evidence="2">
    <location>
        <begin position="59"/>
        <end position="137"/>
    </location>
</feature>
<reference evidence="3" key="1">
    <citation type="submission" date="2022-05" db="EMBL/GenBank/DDBJ databases">
        <title>The Musa troglodytarum L. genome provides insights into the mechanism of non-climacteric behaviour and enrichment of carotenoids.</title>
        <authorList>
            <person name="Wang J."/>
        </authorList>
    </citation>
    <scope>NUCLEOTIDE SEQUENCE</scope>
    <source>
        <tissue evidence="3">Leaf</tissue>
    </source>
</reference>
<dbReference type="Pfam" id="PF00533">
    <property type="entry name" value="BRCT"/>
    <property type="match status" value="1"/>
</dbReference>
<accession>A0A9E7E9D6</accession>
<dbReference type="PANTHER" id="PTHR45990:SF1">
    <property type="entry name" value="DNA REPAIR PROTEIN REV1"/>
    <property type="match status" value="1"/>
</dbReference>
<feature type="region of interest" description="Disordered" evidence="1">
    <location>
        <begin position="1"/>
        <end position="46"/>
    </location>
</feature>
<feature type="compositionally biased region" description="Low complexity" evidence="1">
    <location>
        <begin position="1"/>
        <end position="13"/>
    </location>
</feature>
<dbReference type="AlphaFoldDB" id="A0A9E7E9D6"/>
<dbReference type="GO" id="GO:0005634">
    <property type="term" value="C:nucleus"/>
    <property type="evidence" value="ECO:0007669"/>
    <property type="project" value="TreeGrafter"/>
</dbReference>
<dbReference type="CDD" id="cd17719">
    <property type="entry name" value="BRCT_Rev1"/>
    <property type="match status" value="1"/>
</dbReference>
<sequence>MTSKSPSAPSASNPRKRNGRSDPSPTRNPRESGRNAPKRSPFADNRKLREQFDAGASSSGKGIFSGISIFVDGFTVPPSQELRVFMLRHGGRYENYFSRRSVTHIISSHLPDNKMRNFRAFSRGLPVVRPAWVVDSVCLTAAFVSGVPYQLNELENGTYKQQKLSSFFVPKRTSCPKNVNAESHIAPLVRSASGSLLYKDEKMKQLLLDEEENCSKFREKSMYVGDDKFFKVEYAEIKFGKMKDEENITGADPSSSCRNNRTLEESLDPLNFGHCNQQEDNLGAHHCLEDYAKGAVESDIHQIQLSTISRPRRDDLHINTCADNHLDIVPQSLSQLDFSVLHELPEELKIGILETLPPHRASSFPGNGSGSTRKKFPCDIKDESSEKLEIFLWEGTPPSWVEKFQHSNCLLLNIIATQYSRSDMNGLLSLTLQSLSPILSTFTDLSAMESDELISSLFELFKQYIELKVKSDIEELYVCFRILRRFAADIKFLQQVYDLILPFLQEFSKHGTARRTSEAAVVLGMKSSSRHSCHLMGKSFTARTTKMATSRLGLRRASTRGELPPHMGETKVGGEEGKTRGARDSHTTRLETCVRCPWRRDDSRCGAPRLVVLRSFQKVCTDFEALHLIIGSSTNMLRANTT</sequence>
<dbReference type="PROSITE" id="PS50172">
    <property type="entry name" value="BRCT"/>
    <property type="match status" value="1"/>
</dbReference>
<dbReference type="GO" id="GO:0017125">
    <property type="term" value="F:deoxycytidyl transferase activity"/>
    <property type="evidence" value="ECO:0007669"/>
    <property type="project" value="TreeGrafter"/>
</dbReference>
<proteinExistence type="predicted"/>
<dbReference type="GO" id="GO:0042276">
    <property type="term" value="P:error-prone translesion synthesis"/>
    <property type="evidence" value="ECO:0007669"/>
    <property type="project" value="TreeGrafter"/>
</dbReference>
<dbReference type="SUPFAM" id="SSF52113">
    <property type="entry name" value="BRCT domain"/>
    <property type="match status" value="1"/>
</dbReference>
<dbReference type="Gene3D" id="3.40.50.10190">
    <property type="entry name" value="BRCT domain"/>
    <property type="match status" value="1"/>
</dbReference>
<evidence type="ECO:0000313" key="4">
    <source>
        <dbReference type="Proteomes" id="UP001055439"/>
    </source>
</evidence>
<gene>
    <name evidence="3" type="ORF">MUK42_08833</name>
</gene>
<dbReference type="EMBL" id="CP097502">
    <property type="protein sequence ID" value="URD72924.1"/>
    <property type="molecule type" value="Genomic_DNA"/>
</dbReference>
<keyword evidence="4" id="KW-1185">Reference proteome</keyword>
<dbReference type="SMART" id="SM00292">
    <property type="entry name" value="BRCT"/>
    <property type="match status" value="1"/>
</dbReference>
<dbReference type="InterPro" id="IPR001357">
    <property type="entry name" value="BRCT_dom"/>
</dbReference>
<dbReference type="PANTHER" id="PTHR45990">
    <property type="entry name" value="DNA REPAIR PROTEIN REV1"/>
    <property type="match status" value="1"/>
</dbReference>
<evidence type="ECO:0000256" key="1">
    <source>
        <dbReference type="SAM" id="MobiDB-lite"/>
    </source>
</evidence>
<organism evidence="3 4">
    <name type="scientific">Musa troglodytarum</name>
    <name type="common">fe'i banana</name>
    <dbReference type="NCBI Taxonomy" id="320322"/>
    <lineage>
        <taxon>Eukaryota</taxon>
        <taxon>Viridiplantae</taxon>
        <taxon>Streptophyta</taxon>
        <taxon>Embryophyta</taxon>
        <taxon>Tracheophyta</taxon>
        <taxon>Spermatophyta</taxon>
        <taxon>Magnoliopsida</taxon>
        <taxon>Liliopsida</taxon>
        <taxon>Zingiberales</taxon>
        <taxon>Musaceae</taxon>
        <taxon>Musa</taxon>
    </lineage>
</organism>
<dbReference type="GO" id="GO:0003887">
    <property type="term" value="F:DNA-directed DNA polymerase activity"/>
    <property type="evidence" value="ECO:0007669"/>
    <property type="project" value="TreeGrafter"/>
</dbReference>
<evidence type="ECO:0000259" key="2">
    <source>
        <dbReference type="PROSITE" id="PS50172"/>
    </source>
</evidence>
<dbReference type="InterPro" id="IPR036420">
    <property type="entry name" value="BRCT_dom_sf"/>
</dbReference>
<name>A0A9E7E9D6_9LILI</name>
<feature type="region of interest" description="Disordered" evidence="1">
    <location>
        <begin position="559"/>
        <end position="584"/>
    </location>
</feature>
<evidence type="ECO:0000313" key="3">
    <source>
        <dbReference type="EMBL" id="URD72924.1"/>
    </source>
</evidence>
<dbReference type="OrthoDB" id="427711at2759"/>